<keyword evidence="1" id="KW-0472">Membrane</keyword>
<organism evidence="2 3">
    <name type="scientific">Pseudonocardia hydrocarbonoxydans</name>
    <dbReference type="NCBI Taxonomy" id="76726"/>
    <lineage>
        <taxon>Bacteria</taxon>
        <taxon>Bacillati</taxon>
        <taxon>Actinomycetota</taxon>
        <taxon>Actinomycetes</taxon>
        <taxon>Pseudonocardiales</taxon>
        <taxon>Pseudonocardiaceae</taxon>
        <taxon>Pseudonocardia</taxon>
    </lineage>
</organism>
<reference evidence="2 3" key="1">
    <citation type="submission" date="2019-06" db="EMBL/GenBank/DDBJ databases">
        <title>Whole genome shotgun sequence of Pseudonocardia hydrocarbonoxydans NBRC 14498.</title>
        <authorList>
            <person name="Hosoyama A."/>
            <person name="Uohara A."/>
            <person name="Ohji S."/>
            <person name="Ichikawa N."/>
        </authorList>
    </citation>
    <scope>NUCLEOTIDE SEQUENCE [LARGE SCALE GENOMIC DNA]</scope>
    <source>
        <strain evidence="2 3">NBRC 14498</strain>
    </source>
</reference>
<dbReference type="AlphaFoldDB" id="A0A4Y3WVN0"/>
<feature type="transmembrane region" description="Helical" evidence="1">
    <location>
        <begin position="148"/>
        <end position="170"/>
    </location>
</feature>
<gene>
    <name evidence="2" type="ORF">PHY01_51360</name>
</gene>
<proteinExistence type="predicted"/>
<feature type="transmembrane region" description="Helical" evidence="1">
    <location>
        <begin position="52"/>
        <end position="73"/>
    </location>
</feature>
<dbReference type="RefSeq" id="WP_141282712.1">
    <property type="nucleotide sequence ID" value="NZ_BAAARZ010000043.1"/>
</dbReference>
<feature type="transmembrane region" description="Helical" evidence="1">
    <location>
        <begin position="118"/>
        <end position="136"/>
    </location>
</feature>
<evidence type="ECO:0000313" key="2">
    <source>
        <dbReference type="EMBL" id="GEC22853.1"/>
    </source>
</evidence>
<evidence type="ECO:0000256" key="1">
    <source>
        <dbReference type="SAM" id="Phobius"/>
    </source>
</evidence>
<keyword evidence="1" id="KW-1133">Transmembrane helix</keyword>
<evidence type="ECO:0000313" key="3">
    <source>
        <dbReference type="Proteomes" id="UP000320338"/>
    </source>
</evidence>
<feature type="transmembrane region" description="Helical" evidence="1">
    <location>
        <begin position="190"/>
        <end position="214"/>
    </location>
</feature>
<protein>
    <submittedName>
        <fullName evidence="2">Uncharacterized protein</fullName>
    </submittedName>
</protein>
<feature type="transmembrane region" description="Helical" evidence="1">
    <location>
        <begin position="20"/>
        <end position="40"/>
    </location>
</feature>
<dbReference type="EMBL" id="BJNG01000060">
    <property type="protein sequence ID" value="GEC22853.1"/>
    <property type="molecule type" value="Genomic_DNA"/>
</dbReference>
<sequence length="254" mass="25230">MVVAGRGALVAYSGELTDCLLFAAASTGLAAGPLVLRGAADRRAAAPSRAEGRVLVALVVAASAVGPVVAAVAQTPIGPLSVLQFVVLSPPPDAATVQQICSTAAAEVCRSLQAQLRLSGLGPAIASVVPVLLLLVTAEGLRRGRRAAWAAGIGLNLLLALLGLVLAAQVATIPAEQLVVYGGAPGARQVLALVLPPLLPLAVAVLLVVTRARFAVRAPSGTYRRLGLVAASALVLAAVAYVGGGTLAAGGFDR</sequence>
<keyword evidence="1" id="KW-0812">Transmembrane</keyword>
<keyword evidence="3" id="KW-1185">Reference proteome</keyword>
<feature type="transmembrane region" description="Helical" evidence="1">
    <location>
        <begin position="226"/>
        <end position="252"/>
    </location>
</feature>
<name>A0A4Y3WVN0_9PSEU</name>
<accession>A0A4Y3WVN0</accession>
<comment type="caution">
    <text evidence="2">The sequence shown here is derived from an EMBL/GenBank/DDBJ whole genome shotgun (WGS) entry which is preliminary data.</text>
</comment>
<dbReference type="Proteomes" id="UP000320338">
    <property type="component" value="Unassembled WGS sequence"/>
</dbReference>